<feature type="transmembrane region" description="Helical" evidence="1">
    <location>
        <begin position="179"/>
        <end position="198"/>
    </location>
</feature>
<proteinExistence type="predicted"/>
<dbReference type="Proteomes" id="UP001164761">
    <property type="component" value="Chromosome"/>
</dbReference>
<dbReference type="RefSeq" id="WP_268005846.1">
    <property type="nucleotide sequence ID" value="NZ_BSUT01000001.1"/>
</dbReference>
<evidence type="ECO:0000313" key="2">
    <source>
        <dbReference type="EMBL" id="WAH41947.1"/>
    </source>
</evidence>
<feature type="transmembrane region" description="Helical" evidence="1">
    <location>
        <begin position="139"/>
        <end position="159"/>
    </location>
</feature>
<protein>
    <recommendedName>
        <fullName evidence="4">Colicin V production protein</fullName>
    </recommendedName>
</protein>
<feature type="transmembrane region" description="Helical" evidence="1">
    <location>
        <begin position="94"/>
        <end position="118"/>
    </location>
</feature>
<organism evidence="2 3">
    <name type="scientific">Alicyclobacillus fastidiosus</name>
    <dbReference type="NCBI Taxonomy" id="392011"/>
    <lineage>
        <taxon>Bacteria</taxon>
        <taxon>Bacillati</taxon>
        <taxon>Bacillota</taxon>
        <taxon>Bacilli</taxon>
        <taxon>Bacillales</taxon>
        <taxon>Alicyclobacillaceae</taxon>
        <taxon>Alicyclobacillus</taxon>
    </lineage>
</organism>
<evidence type="ECO:0000256" key="1">
    <source>
        <dbReference type="SAM" id="Phobius"/>
    </source>
</evidence>
<keyword evidence="1" id="KW-0812">Transmembrane</keyword>
<name>A0ABY6ZHG2_9BACL</name>
<keyword evidence="1" id="KW-1133">Transmembrane helix</keyword>
<feature type="transmembrane region" description="Helical" evidence="1">
    <location>
        <begin position="25"/>
        <end position="47"/>
    </location>
</feature>
<keyword evidence="1" id="KW-0472">Membrane</keyword>
<evidence type="ECO:0008006" key="4">
    <source>
        <dbReference type="Google" id="ProtNLM"/>
    </source>
</evidence>
<sequence>MVDVLLIGEVFWVWLWVRNRSAERALLYVGAMFTSVFVATHVSPWFARRFMETGNTFMWLTDRMQEATRPVGAVGDVVPPVPTAVGVHGDAHWIALHVLQGMFTVLMTWAIFMLFMVIEHLVEAFWDGRPSVIWGDRMLANLSGLLCGVVLAWTSVWLIANLSWLSVSASVVQALNQSIFFVLSSQLLTFLSSLHAMLSWA</sequence>
<keyword evidence="3" id="KW-1185">Reference proteome</keyword>
<evidence type="ECO:0000313" key="3">
    <source>
        <dbReference type="Proteomes" id="UP001164761"/>
    </source>
</evidence>
<dbReference type="EMBL" id="CP104067">
    <property type="protein sequence ID" value="WAH41947.1"/>
    <property type="molecule type" value="Genomic_DNA"/>
</dbReference>
<accession>A0ABY6ZHG2</accession>
<reference evidence="2" key="1">
    <citation type="submission" date="2022-08" db="EMBL/GenBank/DDBJ databases">
        <title>Alicyclobacillus fastidiosus DSM 17978, complete genome.</title>
        <authorList>
            <person name="Wang Q."/>
            <person name="Cai R."/>
            <person name="Wang Z."/>
        </authorList>
    </citation>
    <scope>NUCLEOTIDE SEQUENCE</scope>
    <source>
        <strain evidence="2">DSM 17978</strain>
    </source>
</reference>
<gene>
    <name evidence="2" type="ORF">NZD89_27740</name>
</gene>